<dbReference type="PaxDb" id="547559-Nmag_1611"/>
<dbReference type="GeneID" id="8824446"/>
<dbReference type="STRING" id="547559.Nmag_1611"/>
<evidence type="ECO:0000256" key="1">
    <source>
        <dbReference type="SAM" id="MobiDB-lite"/>
    </source>
</evidence>
<evidence type="ECO:0000313" key="3">
    <source>
        <dbReference type="Proteomes" id="UP000001879"/>
    </source>
</evidence>
<dbReference type="OrthoDB" id="205209at2157"/>
<dbReference type="AlphaFoldDB" id="D3SUC9"/>
<organism evidence="2 3">
    <name type="scientific">Natrialba magadii (strain ATCC 43099 / DSM 3394 / CCM 3739 / CIP 104546 / IAM 13178 / JCM 8861 / NBRC 102185 / NCIMB 2190 / MS3)</name>
    <name type="common">Natronobacterium magadii</name>
    <dbReference type="NCBI Taxonomy" id="547559"/>
    <lineage>
        <taxon>Archaea</taxon>
        <taxon>Methanobacteriati</taxon>
        <taxon>Methanobacteriota</taxon>
        <taxon>Stenosarchaea group</taxon>
        <taxon>Halobacteria</taxon>
        <taxon>Halobacteriales</taxon>
        <taxon>Natrialbaceae</taxon>
        <taxon>Natrialba</taxon>
    </lineage>
</organism>
<reference evidence="3" key="1">
    <citation type="submission" date="2010-02" db="EMBL/GenBank/DDBJ databases">
        <title>Complete sequence of chromosome of Natrialba magadii ATCC 43099.</title>
        <authorList>
            <consortium name="US DOE Joint Genome Institute"/>
            <person name="Lucas S."/>
            <person name="Copeland A."/>
            <person name="Lapidus A."/>
            <person name="Cheng J.-F."/>
            <person name="Bruce D."/>
            <person name="Goodwin L."/>
            <person name="Pitluck S."/>
            <person name="Davenport K."/>
            <person name="Saunders E."/>
            <person name="Detter J.C."/>
            <person name="Han C."/>
            <person name="Tapia R."/>
            <person name="Land M."/>
            <person name="Hauser L."/>
            <person name="Kyrpides N."/>
            <person name="Mikhailova N."/>
            <person name="De Castro R.E."/>
            <person name="Maupin-Furlow J.A."/>
            <person name="Woyke T."/>
        </authorList>
    </citation>
    <scope>NUCLEOTIDE SEQUENCE [LARGE SCALE GENOMIC DNA]</scope>
    <source>
        <strain evidence="3">ATCC 43099 / DSM 3394 / CCM 3739 / CIP 104546 / IAM 13178 / JCM 8861 / NBRC 102185 / NCIMB 2190 / MS3</strain>
    </source>
</reference>
<name>D3SUC9_NATMM</name>
<dbReference type="EMBL" id="CP001932">
    <property type="protein sequence ID" value="ADD05187.1"/>
    <property type="molecule type" value="Genomic_DNA"/>
</dbReference>
<protein>
    <submittedName>
        <fullName evidence="2">Uncharacterized protein</fullName>
    </submittedName>
</protein>
<dbReference type="KEGG" id="nmg:Nmag_1611"/>
<sequence length="322" mass="35611">MSSDCPTCGNHSWHCQQCKMDAQESRYGVPADHFDTADEVDDDRDCRPVECTNCGTEYETDGSDACPDCGARRRRYIGPLPGEETDTEPEAVTDGGHTVPEAELVDRAVREAATLIDVGDSERVAIDYVVDEHELEHRRDDILTRVRDRLEQTLAADGGRNAFLTGDAHWCDLCDQPFDSLAELVHHDCDDGQTAIADGGRPHHHATCEDCTWSYSDPDLLEVSDEAEDHARKEMHDVDLQRAVATDGGVAVPTAICYGCTTEVPETDLEQVPSGGTLVEEEVVEHRTRDPTTGERRDTVRRQEYEHTIPKCADCRASGGEQ</sequence>
<evidence type="ECO:0000313" key="2">
    <source>
        <dbReference type="EMBL" id="ADD05187.1"/>
    </source>
</evidence>
<reference evidence="2 3" key="2">
    <citation type="journal article" date="2012" name="BMC Genomics">
        <title>A comparative genomics perspective on the genetic content of the alkaliphilic haloarchaeon Natrialba magadii ATCC 43099T.</title>
        <authorList>
            <person name="Siddaramappa S."/>
            <person name="Challacombe J.F."/>
            <person name="Decastro R.E."/>
            <person name="Pfeiffer F."/>
            <person name="Sastre D.E."/>
            <person name="Gimenez M.I."/>
            <person name="Paggi R.A."/>
            <person name="Detter J.C."/>
            <person name="Davenport K.W."/>
            <person name="Goodwin L.A."/>
            <person name="Kyrpides N."/>
            <person name="Tapia R."/>
            <person name="Pitluck S."/>
            <person name="Lucas S."/>
            <person name="Woyke T."/>
            <person name="Maupin-Furlow J.A."/>
        </authorList>
    </citation>
    <scope>NUCLEOTIDE SEQUENCE [LARGE SCALE GENOMIC DNA]</scope>
    <source>
        <strain evidence="3">ATCC 43099 / DSM 3394 / CCM 3739 / CIP 104546 / IAM 13178 / JCM 8861 / NBRC 102185 / NCIMB 2190 / MS3</strain>
    </source>
</reference>
<dbReference type="HOGENOM" id="CLU_862255_0_0_2"/>
<accession>D3SUC9</accession>
<gene>
    <name evidence="2" type="ordered locus">Nmag_1611</name>
</gene>
<proteinExistence type="predicted"/>
<feature type="region of interest" description="Disordered" evidence="1">
    <location>
        <begin position="284"/>
        <end position="305"/>
    </location>
</feature>
<dbReference type="Proteomes" id="UP000001879">
    <property type="component" value="Chromosome"/>
</dbReference>
<dbReference type="RefSeq" id="WP_012996547.1">
    <property type="nucleotide sequence ID" value="NC_013922.1"/>
</dbReference>
<keyword evidence="3" id="KW-1185">Reference proteome</keyword>